<feature type="transmembrane region" description="Helical" evidence="1">
    <location>
        <begin position="249"/>
        <end position="264"/>
    </location>
</feature>
<dbReference type="EMBL" id="MEHD01000021">
    <property type="protein sequence ID" value="ODR57534.1"/>
    <property type="molecule type" value="Genomic_DNA"/>
</dbReference>
<feature type="transmembrane region" description="Helical" evidence="1">
    <location>
        <begin position="7"/>
        <end position="28"/>
    </location>
</feature>
<sequence length="529" mass="61019">MKNNRKLVLCIGLSILLSFMLFGGEILIYPVNKEISTLDVFIFTAVTVFICFPLIYGMVNVILKVGKNSIERCILSKKQLQFRWGLFFAIIFGINLVYWIAFNPAIMYADSYIQIAMGKGIRPYDAWQTMFTTIYYKILLDIFDSLTFVVLVQAFWWSILFASIFWWFANEFCHWRLMMVIAVIFSILPNQGLSVITVMKDVLYVAALSWITFIIIRLYFYPKRYFNSIRICVEIVVCVILLYLTRLNGVVAALGALISVMLLYKNKRRLIIMILSAICVISIFSWGINHISYIPVPAGSEYMALLNDIQVVYTNDFSVSEETEDFLENVQDQGTFKSFYEEDVTYANNIYNFNYVHNYGLVNFVKIYLDTFLRHPVIITRNILVRMLVAWDFQEIYAPVTVAGITEYEGDVEVIKSVFGWNTFPDYGGRKGNFMTVVLQKLTDLSMKYPAKAVIWRTPLGLFAIALGTGILALIKEKRGVIAFIPIFSHLFSLVLCTVWSNYRYFWPISIAGLMLIFYSILIVKKKGI</sequence>
<feature type="transmembrane region" description="Helical" evidence="1">
    <location>
        <begin position="481"/>
        <end position="501"/>
    </location>
</feature>
<comment type="caution">
    <text evidence="2">The sequence shown here is derived from an EMBL/GenBank/DDBJ whole genome shotgun (WGS) entry which is preliminary data.</text>
</comment>
<dbReference type="Proteomes" id="UP000094869">
    <property type="component" value="Unassembled WGS sequence"/>
</dbReference>
<gene>
    <name evidence="2" type="ORF">BEI63_10495</name>
</gene>
<feature type="transmembrane region" description="Helical" evidence="1">
    <location>
        <begin position="84"/>
        <end position="102"/>
    </location>
</feature>
<name>A0ABX3AL52_9FIRM</name>
<evidence type="ECO:0008006" key="4">
    <source>
        <dbReference type="Google" id="ProtNLM"/>
    </source>
</evidence>
<reference evidence="2 3" key="1">
    <citation type="submission" date="2016-08" db="EMBL/GenBank/DDBJ databases">
        <title>Characterization of Isolates of Eisenbergiella tayi Derived from Blood Cultures, Using Whole Genome Sequencing.</title>
        <authorList>
            <person name="Bernier A.-M."/>
            <person name="Burdz T."/>
            <person name="Wiebe D."/>
            <person name="Bernard K."/>
        </authorList>
    </citation>
    <scope>NUCLEOTIDE SEQUENCE [LARGE SCALE GENOMIC DNA]</scope>
    <source>
        <strain evidence="2 3">NML120146</strain>
    </source>
</reference>
<keyword evidence="3" id="KW-1185">Reference proteome</keyword>
<feature type="transmembrane region" description="Helical" evidence="1">
    <location>
        <begin position="202"/>
        <end position="220"/>
    </location>
</feature>
<evidence type="ECO:0000256" key="1">
    <source>
        <dbReference type="SAM" id="Phobius"/>
    </source>
</evidence>
<keyword evidence="1" id="KW-0472">Membrane</keyword>
<feature type="transmembrane region" description="Helical" evidence="1">
    <location>
        <begin position="454"/>
        <end position="474"/>
    </location>
</feature>
<feature type="transmembrane region" description="Helical" evidence="1">
    <location>
        <begin position="40"/>
        <end position="63"/>
    </location>
</feature>
<accession>A0ABX3AL52</accession>
<feature type="transmembrane region" description="Helical" evidence="1">
    <location>
        <begin position="227"/>
        <end position="243"/>
    </location>
</feature>
<keyword evidence="1" id="KW-1133">Transmembrane helix</keyword>
<protein>
    <recommendedName>
        <fullName evidence="4">Oligosaccharide repeat unit polymerase</fullName>
    </recommendedName>
</protein>
<feature type="transmembrane region" description="Helical" evidence="1">
    <location>
        <begin position="271"/>
        <end position="288"/>
    </location>
</feature>
<evidence type="ECO:0000313" key="2">
    <source>
        <dbReference type="EMBL" id="ODR57534.1"/>
    </source>
</evidence>
<organism evidence="2 3">
    <name type="scientific">Eisenbergiella tayi</name>
    <dbReference type="NCBI Taxonomy" id="1432052"/>
    <lineage>
        <taxon>Bacteria</taxon>
        <taxon>Bacillati</taxon>
        <taxon>Bacillota</taxon>
        <taxon>Clostridia</taxon>
        <taxon>Lachnospirales</taxon>
        <taxon>Lachnospiraceae</taxon>
        <taxon>Eisenbergiella</taxon>
    </lineage>
</organism>
<proteinExistence type="predicted"/>
<feature type="transmembrane region" description="Helical" evidence="1">
    <location>
        <begin position="175"/>
        <end position="196"/>
    </location>
</feature>
<evidence type="ECO:0000313" key="3">
    <source>
        <dbReference type="Proteomes" id="UP000094869"/>
    </source>
</evidence>
<feature type="transmembrane region" description="Helical" evidence="1">
    <location>
        <begin position="146"/>
        <end position="168"/>
    </location>
</feature>
<feature type="transmembrane region" description="Helical" evidence="1">
    <location>
        <begin position="507"/>
        <end position="524"/>
    </location>
</feature>
<dbReference type="RefSeq" id="WP_044968513.1">
    <property type="nucleotide sequence ID" value="NZ_MEHD01000021.1"/>
</dbReference>
<keyword evidence="1" id="KW-0812">Transmembrane</keyword>